<evidence type="ECO:0000313" key="1">
    <source>
        <dbReference type="EMBL" id="MBX58678.1"/>
    </source>
</evidence>
<accession>A0A2P2PVA6</accession>
<organism evidence="1">
    <name type="scientific">Rhizophora mucronata</name>
    <name type="common">Asiatic mangrove</name>
    <dbReference type="NCBI Taxonomy" id="61149"/>
    <lineage>
        <taxon>Eukaryota</taxon>
        <taxon>Viridiplantae</taxon>
        <taxon>Streptophyta</taxon>
        <taxon>Embryophyta</taxon>
        <taxon>Tracheophyta</taxon>
        <taxon>Spermatophyta</taxon>
        <taxon>Magnoliopsida</taxon>
        <taxon>eudicotyledons</taxon>
        <taxon>Gunneridae</taxon>
        <taxon>Pentapetalae</taxon>
        <taxon>rosids</taxon>
        <taxon>fabids</taxon>
        <taxon>Malpighiales</taxon>
        <taxon>Rhizophoraceae</taxon>
        <taxon>Rhizophora</taxon>
    </lineage>
</organism>
<protein>
    <submittedName>
        <fullName evidence="1">Uncharacterized protein</fullName>
    </submittedName>
</protein>
<sequence length="73" mass="8574">MVTAKHHYSLKLLSRAPRMLQIQLPTELQQCRLKLLIAITLKHDEIFLQNSTFLTTVKYSKSVKIFLLNQTYN</sequence>
<reference evidence="1" key="1">
    <citation type="submission" date="2018-02" db="EMBL/GenBank/DDBJ databases">
        <title>Rhizophora mucronata_Transcriptome.</title>
        <authorList>
            <person name="Meera S.P."/>
            <person name="Sreeshan A."/>
            <person name="Augustine A."/>
        </authorList>
    </citation>
    <scope>NUCLEOTIDE SEQUENCE</scope>
    <source>
        <tissue evidence="1">Leaf</tissue>
    </source>
</reference>
<name>A0A2P2PVA6_RHIMU</name>
<dbReference type="EMBL" id="GGEC01078194">
    <property type="protein sequence ID" value="MBX58678.1"/>
    <property type="molecule type" value="Transcribed_RNA"/>
</dbReference>
<dbReference type="AlphaFoldDB" id="A0A2P2PVA6"/>
<proteinExistence type="predicted"/>